<accession>A0A392UF48</accession>
<organism evidence="1 2">
    <name type="scientific">Trifolium medium</name>
    <dbReference type="NCBI Taxonomy" id="97028"/>
    <lineage>
        <taxon>Eukaryota</taxon>
        <taxon>Viridiplantae</taxon>
        <taxon>Streptophyta</taxon>
        <taxon>Embryophyta</taxon>
        <taxon>Tracheophyta</taxon>
        <taxon>Spermatophyta</taxon>
        <taxon>Magnoliopsida</taxon>
        <taxon>eudicotyledons</taxon>
        <taxon>Gunneridae</taxon>
        <taxon>Pentapetalae</taxon>
        <taxon>rosids</taxon>
        <taxon>fabids</taxon>
        <taxon>Fabales</taxon>
        <taxon>Fabaceae</taxon>
        <taxon>Papilionoideae</taxon>
        <taxon>50 kb inversion clade</taxon>
        <taxon>NPAAA clade</taxon>
        <taxon>Hologalegina</taxon>
        <taxon>IRL clade</taxon>
        <taxon>Trifolieae</taxon>
        <taxon>Trifolium</taxon>
    </lineage>
</organism>
<dbReference type="Proteomes" id="UP000265520">
    <property type="component" value="Unassembled WGS sequence"/>
</dbReference>
<protein>
    <submittedName>
        <fullName evidence="1">Uncharacterized protein</fullName>
    </submittedName>
</protein>
<proteinExistence type="predicted"/>
<dbReference type="EMBL" id="LXQA010812323">
    <property type="protein sequence ID" value="MCI72169.1"/>
    <property type="molecule type" value="Genomic_DNA"/>
</dbReference>
<feature type="non-terminal residue" evidence="1">
    <location>
        <position position="1"/>
    </location>
</feature>
<name>A0A392UF48_9FABA</name>
<reference evidence="1 2" key="1">
    <citation type="journal article" date="2018" name="Front. Plant Sci.">
        <title>Red Clover (Trifolium pratense) and Zigzag Clover (T. medium) - A Picture of Genomic Similarities and Differences.</title>
        <authorList>
            <person name="Dluhosova J."/>
            <person name="Istvanek J."/>
            <person name="Nedelnik J."/>
            <person name="Repkova J."/>
        </authorList>
    </citation>
    <scope>NUCLEOTIDE SEQUENCE [LARGE SCALE GENOMIC DNA]</scope>
    <source>
        <strain evidence="2">cv. 10/8</strain>
        <tissue evidence="1">Leaf</tissue>
    </source>
</reference>
<comment type="caution">
    <text evidence="1">The sequence shown here is derived from an EMBL/GenBank/DDBJ whole genome shotgun (WGS) entry which is preliminary data.</text>
</comment>
<sequence>GASVVQFLLVTVPV</sequence>
<evidence type="ECO:0000313" key="1">
    <source>
        <dbReference type="EMBL" id="MCI72169.1"/>
    </source>
</evidence>
<keyword evidence="2" id="KW-1185">Reference proteome</keyword>
<evidence type="ECO:0000313" key="2">
    <source>
        <dbReference type="Proteomes" id="UP000265520"/>
    </source>
</evidence>